<keyword evidence="11" id="KW-1185">Reference proteome</keyword>
<dbReference type="InterPro" id="IPR003594">
    <property type="entry name" value="HATPase_dom"/>
</dbReference>
<protein>
    <recommendedName>
        <fullName evidence="2">histidine kinase</fullName>
        <ecNumber evidence="2">2.7.13.3</ecNumber>
    </recommendedName>
</protein>
<evidence type="ECO:0000256" key="7">
    <source>
        <dbReference type="ARBA" id="ARBA00022840"/>
    </source>
</evidence>
<dbReference type="InterPro" id="IPR036890">
    <property type="entry name" value="HATPase_C_sf"/>
</dbReference>
<dbReference type="EC" id="2.7.13.3" evidence="2"/>
<keyword evidence="5" id="KW-0547">Nucleotide-binding</keyword>
<evidence type="ECO:0000256" key="6">
    <source>
        <dbReference type="ARBA" id="ARBA00022777"/>
    </source>
</evidence>
<accession>A0ABQ4KL72</accession>
<dbReference type="SUPFAM" id="SSF47384">
    <property type="entry name" value="Homodimeric domain of signal transducing histidine kinase"/>
    <property type="match status" value="1"/>
</dbReference>
<dbReference type="CDD" id="cd00082">
    <property type="entry name" value="HisKA"/>
    <property type="match status" value="1"/>
</dbReference>
<dbReference type="InterPro" id="IPR004358">
    <property type="entry name" value="Sig_transdc_His_kin-like_C"/>
</dbReference>
<dbReference type="PROSITE" id="PS50109">
    <property type="entry name" value="HIS_KIN"/>
    <property type="match status" value="1"/>
</dbReference>
<evidence type="ECO:0000259" key="9">
    <source>
        <dbReference type="PROSITE" id="PS50109"/>
    </source>
</evidence>
<sequence length="369" mass="42800">MSQIKENILTFIQMQQNMILAHWKEKLLKSPDNVFNEWMETHLKWMLDIFLQAFALSEIEKEKYLLEKAQELSNKMMYKPNIVHVLVQNITSIKAEVKAIIFKLPVREETHFAFCSKLFSIVDSFIFYLLQCLAESENTLNEAKKEHEDRLTLLGQMTASFVHEFRNPLTTVDGFIQLLRADRPDLPYLDIIQDELSDLKVKITQFLMLSKKEKTNQKKAVFSLSDQFDQILSFIYPKILESNVQLDTNFNGKLYINGYADEIKQVLINIIFNAIEAMSLQVSKPIIKITGYQEQQQNYIKIANSGPKIPENIVETIFDPFFTTKNSGTGLGLYVCKEIINKHHGHLTCSSNENWTEFTIILPVCQVKK</sequence>
<organism evidence="10 11">
    <name type="scientific">Lederbergia ruris</name>
    <dbReference type="NCBI Taxonomy" id="217495"/>
    <lineage>
        <taxon>Bacteria</taxon>
        <taxon>Bacillati</taxon>
        <taxon>Bacillota</taxon>
        <taxon>Bacilli</taxon>
        <taxon>Bacillales</taxon>
        <taxon>Bacillaceae</taxon>
        <taxon>Lederbergia</taxon>
    </lineage>
</organism>
<name>A0ABQ4KL72_9BACI</name>
<keyword evidence="7" id="KW-0067">ATP-binding</keyword>
<comment type="catalytic activity">
    <reaction evidence="1">
        <text>ATP + protein L-histidine = ADP + protein N-phospho-L-histidine.</text>
        <dbReference type="EC" id="2.7.13.3"/>
    </reaction>
</comment>
<keyword evidence="4" id="KW-0808">Transferase</keyword>
<evidence type="ECO:0000313" key="11">
    <source>
        <dbReference type="Proteomes" id="UP000679950"/>
    </source>
</evidence>
<dbReference type="SUPFAM" id="SSF55874">
    <property type="entry name" value="ATPase domain of HSP90 chaperone/DNA topoisomerase II/histidine kinase"/>
    <property type="match status" value="1"/>
</dbReference>
<dbReference type="EMBL" id="BORB01000028">
    <property type="protein sequence ID" value="GIN58703.1"/>
    <property type="molecule type" value="Genomic_DNA"/>
</dbReference>
<feature type="domain" description="Histidine kinase" evidence="9">
    <location>
        <begin position="160"/>
        <end position="366"/>
    </location>
</feature>
<comment type="caution">
    <text evidence="10">The sequence shown here is derived from an EMBL/GenBank/DDBJ whole genome shotgun (WGS) entry which is preliminary data.</text>
</comment>
<dbReference type="PANTHER" id="PTHR43065:SF10">
    <property type="entry name" value="PEROXIDE STRESS-ACTIVATED HISTIDINE KINASE MAK3"/>
    <property type="match status" value="1"/>
</dbReference>
<dbReference type="InterPro" id="IPR018984">
    <property type="entry name" value="Histidine_kinase_N"/>
</dbReference>
<evidence type="ECO:0000256" key="1">
    <source>
        <dbReference type="ARBA" id="ARBA00000085"/>
    </source>
</evidence>
<evidence type="ECO:0000313" key="10">
    <source>
        <dbReference type="EMBL" id="GIN58703.1"/>
    </source>
</evidence>
<dbReference type="PRINTS" id="PR00344">
    <property type="entry name" value="BCTRLSENSOR"/>
</dbReference>
<dbReference type="Gene3D" id="1.10.287.130">
    <property type="match status" value="1"/>
</dbReference>
<dbReference type="Gene3D" id="1.10.490.70">
    <property type="entry name" value="Histidine kinase N-terminal domain"/>
    <property type="match status" value="1"/>
</dbReference>
<keyword evidence="3" id="KW-0597">Phosphoprotein</keyword>
<dbReference type="Gene3D" id="3.30.565.10">
    <property type="entry name" value="Histidine kinase-like ATPase, C-terminal domain"/>
    <property type="match status" value="1"/>
</dbReference>
<dbReference type="Proteomes" id="UP000679950">
    <property type="component" value="Unassembled WGS sequence"/>
</dbReference>
<dbReference type="InterPro" id="IPR003661">
    <property type="entry name" value="HisK_dim/P_dom"/>
</dbReference>
<evidence type="ECO:0000256" key="5">
    <source>
        <dbReference type="ARBA" id="ARBA00022741"/>
    </source>
</evidence>
<keyword evidence="8" id="KW-0902">Two-component regulatory system</keyword>
<dbReference type="Pfam" id="PF02518">
    <property type="entry name" value="HATPase_c"/>
    <property type="match status" value="1"/>
</dbReference>
<dbReference type="PANTHER" id="PTHR43065">
    <property type="entry name" value="SENSOR HISTIDINE KINASE"/>
    <property type="match status" value="1"/>
</dbReference>
<dbReference type="SMART" id="SM00388">
    <property type="entry name" value="HisKA"/>
    <property type="match status" value="1"/>
</dbReference>
<dbReference type="Pfam" id="PF09385">
    <property type="entry name" value="HisK_N"/>
    <property type="match status" value="1"/>
</dbReference>
<proteinExistence type="predicted"/>
<dbReference type="RefSeq" id="WP_212966829.1">
    <property type="nucleotide sequence ID" value="NZ_BORB01000028.1"/>
</dbReference>
<dbReference type="GO" id="GO:0016301">
    <property type="term" value="F:kinase activity"/>
    <property type="evidence" value="ECO:0007669"/>
    <property type="project" value="UniProtKB-KW"/>
</dbReference>
<evidence type="ECO:0000256" key="3">
    <source>
        <dbReference type="ARBA" id="ARBA00022553"/>
    </source>
</evidence>
<evidence type="ECO:0000256" key="8">
    <source>
        <dbReference type="ARBA" id="ARBA00023012"/>
    </source>
</evidence>
<dbReference type="SMART" id="SM00387">
    <property type="entry name" value="HATPase_c"/>
    <property type="match status" value="1"/>
</dbReference>
<dbReference type="InterPro" id="IPR005467">
    <property type="entry name" value="His_kinase_dom"/>
</dbReference>
<dbReference type="InterPro" id="IPR036097">
    <property type="entry name" value="HisK_dim/P_sf"/>
</dbReference>
<evidence type="ECO:0000256" key="2">
    <source>
        <dbReference type="ARBA" id="ARBA00012438"/>
    </source>
</evidence>
<evidence type="ECO:0000256" key="4">
    <source>
        <dbReference type="ARBA" id="ARBA00022679"/>
    </source>
</evidence>
<reference evidence="10 11" key="1">
    <citation type="submission" date="2021-03" db="EMBL/GenBank/DDBJ databases">
        <title>Antimicrobial resistance genes in bacteria isolated from Japanese honey, and their potential for conferring macrolide and lincosamide resistance in the American foulbrood pathogen Paenibacillus larvae.</title>
        <authorList>
            <person name="Okamoto M."/>
            <person name="Kumagai M."/>
            <person name="Kanamori H."/>
            <person name="Takamatsu D."/>
        </authorList>
    </citation>
    <scope>NUCLEOTIDE SEQUENCE [LARGE SCALE GENOMIC DNA]</scope>
    <source>
        <strain evidence="10 11">J8TS2</strain>
    </source>
</reference>
<dbReference type="Pfam" id="PF00512">
    <property type="entry name" value="HisKA"/>
    <property type="match status" value="1"/>
</dbReference>
<gene>
    <name evidence="10" type="primary">kinA</name>
    <name evidence="10" type="ORF">J8TS2_30220</name>
</gene>
<keyword evidence="6 10" id="KW-0418">Kinase</keyword>